<feature type="compositionally biased region" description="Basic and acidic residues" evidence="9">
    <location>
        <begin position="377"/>
        <end position="396"/>
    </location>
</feature>
<dbReference type="InterPro" id="IPR001626">
    <property type="entry name" value="ABC_TroCD"/>
</dbReference>
<comment type="subcellular location">
    <subcellularLocation>
        <location evidence="1 8">Cell membrane</location>
        <topology evidence="1 8">Multi-pass membrane protein</topology>
    </subcellularLocation>
</comment>
<dbReference type="OrthoDB" id="9804300at2"/>
<feature type="transmembrane region" description="Helical" evidence="10">
    <location>
        <begin position="97"/>
        <end position="117"/>
    </location>
</feature>
<dbReference type="PATRIC" id="fig|1653334.4.peg.1790"/>
<dbReference type="EMBL" id="FMBM01000003">
    <property type="protein sequence ID" value="SCC82782.1"/>
    <property type="molecule type" value="Genomic_DNA"/>
</dbReference>
<feature type="transmembrane region" description="Helical" evidence="10">
    <location>
        <begin position="145"/>
        <end position="162"/>
    </location>
</feature>
<feature type="transmembrane region" description="Helical" evidence="10">
    <location>
        <begin position="227"/>
        <end position="250"/>
    </location>
</feature>
<evidence type="ECO:0000256" key="3">
    <source>
        <dbReference type="ARBA" id="ARBA00022448"/>
    </source>
</evidence>
<dbReference type="EMBL" id="LJSX01000001">
    <property type="protein sequence ID" value="KPQ12542.1"/>
    <property type="molecule type" value="Genomic_DNA"/>
</dbReference>
<protein>
    <submittedName>
        <fullName evidence="11">Manganese/zinc/iron transport system permease protein</fullName>
    </submittedName>
</protein>
<evidence type="ECO:0000313" key="13">
    <source>
        <dbReference type="Proteomes" id="UP000050497"/>
    </source>
</evidence>
<reference evidence="11 13" key="1">
    <citation type="submission" date="2015-09" db="EMBL/GenBank/DDBJ databases">
        <title>Identification and resolution of microdiversity through metagenomic sequencing of parallel consortia.</title>
        <authorList>
            <person name="Nelson W.C."/>
            <person name="Romine M.F."/>
            <person name="Lindemann S.R."/>
        </authorList>
    </citation>
    <scope>NUCLEOTIDE SEQUENCE [LARGE SCALE GENOMIC DNA]</scope>
    <source>
        <strain evidence="11">HL-109</strain>
    </source>
</reference>
<feature type="transmembrane region" description="Helical" evidence="10">
    <location>
        <begin position="68"/>
        <end position="88"/>
    </location>
</feature>
<evidence type="ECO:0000313" key="12">
    <source>
        <dbReference type="EMBL" id="SCC82782.1"/>
    </source>
</evidence>
<dbReference type="GO" id="GO:0010043">
    <property type="term" value="P:response to zinc ion"/>
    <property type="evidence" value="ECO:0007669"/>
    <property type="project" value="TreeGrafter"/>
</dbReference>
<feature type="region of interest" description="Disordered" evidence="9">
    <location>
        <begin position="368"/>
        <end position="396"/>
    </location>
</feature>
<feature type="transmembrane region" description="Helical" evidence="10">
    <location>
        <begin position="256"/>
        <end position="276"/>
    </location>
</feature>
<dbReference type="SUPFAM" id="SSF81345">
    <property type="entry name" value="ABC transporter involved in vitamin B12 uptake, BtuC"/>
    <property type="match status" value="1"/>
</dbReference>
<evidence type="ECO:0000256" key="7">
    <source>
        <dbReference type="ARBA" id="ARBA00023136"/>
    </source>
</evidence>
<evidence type="ECO:0000256" key="1">
    <source>
        <dbReference type="ARBA" id="ARBA00004651"/>
    </source>
</evidence>
<dbReference type="STRING" id="1653334.GA0071312_3793"/>
<proteinExistence type="inferred from homology"/>
<keyword evidence="6 10" id="KW-1133">Transmembrane helix</keyword>
<dbReference type="AlphaFoldDB" id="A0A0P7YDT1"/>
<feature type="transmembrane region" description="Helical" evidence="10">
    <location>
        <begin position="12"/>
        <end position="36"/>
    </location>
</feature>
<evidence type="ECO:0000313" key="11">
    <source>
        <dbReference type="EMBL" id="KPQ12542.1"/>
    </source>
</evidence>
<evidence type="ECO:0000256" key="5">
    <source>
        <dbReference type="ARBA" id="ARBA00022692"/>
    </source>
</evidence>
<evidence type="ECO:0000256" key="6">
    <source>
        <dbReference type="ARBA" id="ARBA00022989"/>
    </source>
</evidence>
<keyword evidence="14" id="KW-1185">Reference proteome</keyword>
<evidence type="ECO:0000256" key="4">
    <source>
        <dbReference type="ARBA" id="ARBA00022475"/>
    </source>
</evidence>
<comment type="similarity">
    <text evidence="2 8">Belongs to the ABC-3 integral membrane protein family.</text>
</comment>
<evidence type="ECO:0000313" key="14">
    <source>
        <dbReference type="Proteomes" id="UP000182800"/>
    </source>
</evidence>
<feature type="transmembrane region" description="Helical" evidence="10">
    <location>
        <begin position="182"/>
        <end position="215"/>
    </location>
</feature>
<gene>
    <name evidence="11" type="primary">troC</name>
    <name evidence="12" type="ORF">GA0071312_3793</name>
    <name evidence="11" type="ORF">HLUCCO17_00175</name>
</gene>
<reference evidence="12 14" key="2">
    <citation type="submission" date="2016-08" db="EMBL/GenBank/DDBJ databases">
        <authorList>
            <person name="Varghese N."/>
            <person name="Submissions Spin"/>
        </authorList>
    </citation>
    <scope>NUCLEOTIDE SEQUENCE [LARGE SCALE GENOMIC DNA]</scope>
    <source>
        <strain evidence="12 14">HL-109</strain>
    </source>
</reference>
<keyword evidence="4" id="KW-1003">Cell membrane</keyword>
<dbReference type="Proteomes" id="UP000182800">
    <property type="component" value="Unassembled WGS sequence"/>
</dbReference>
<evidence type="ECO:0000256" key="10">
    <source>
        <dbReference type="SAM" id="Phobius"/>
    </source>
</evidence>
<dbReference type="PANTHER" id="PTHR30477">
    <property type="entry name" value="ABC-TRANSPORTER METAL-BINDING PROTEIN"/>
    <property type="match status" value="1"/>
</dbReference>
<evidence type="ECO:0000256" key="2">
    <source>
        <dbReference type="ARBA" id="ARBA00008034"/>
    </source>
</evidence>
<dbReference type="FunFam" id="1.10.3470.10:FF:000003">
    <property type="entry name" value="Iron ABC transporter permease SitD"/>
    <property type="match status" value="1"/>
</dbReference>
<name>A0A0P7YDT1_9HYPH</name>
<dbReference type="Proteomes" id="UP000050497">
    <property type="component" value="Unassembled WGS sequence"/>
</dbReference>
<keyword evidence="3 8" id="KW-0813">Transport</keyword>
<dbReference type="Gene3D" id="1.10.3470.10">
    <property type="entry name" value="ABC transporter involved in vitamin B12 uptake, BtuC"/>
    <property type="match status" value="1"/>
</dbReference>
<dbReference type="RefSeq" id="WP_083204762.1">
    <property type="nucleotide sequence ID" value="NZ_FMBM01000003.1"/>
</dbReference>
<dbReference type="Pfam" id="PF00950">
    <property type="entry name" value="ABC-3"/>
    <property type="match status" value="1"/>
</dbReference>
<dbReference type="GO" id="GO:0071281">
    <property type="term" value="P:cellular response to iron ion"/>
    <property type="evidence" value="ECO:0007669"/>
    <property type="project" value="UniProtKB-ARBA"/>
</dbReference>
<sequence length="396" mass="41533">MTSLVDLLQSSIVQTVALGAAILGLVSGVLGCFAVLRRQSLMGDTLSHAALPGVCLGFIIAGSRDLGAILAGAFIVGALAALTVMLIIRRTRLKTDAALGVVLSVYFAVGIMLLTWLQGRPGTGQAGLSSFLFGQAAAILREDLWLMGGITLVALSLVTALWKEFKLVSFDPDYARAQGFPVVALEAALTVMVALAIVVGLQLVGVILMVAMLIAPAAAARQWVRSLGGMVVLAAFFGMISGVSGAMISASGRGLATGPLVVLIASAIVLISILLAPRRGLVRRWRDARRQRRELAARRVLMSVHGLAQAHGNRDYKAEAGMLDTLHGASTRHALAELARDGLVREVTHAPETSPHWQLTEAGHARAQGNLGMPDEAGQRLDADARPPQDAAETKS</sequence>
<dbReference type="InterPro" id="IPR037294">
    <property type="entry name" value="ABC_BtuC-like"/>
</dbReference>
<dbReference type="PANTHER" id="PTHR30477:SF3">
    <property type="entry name" value="METAL TRANSPORT SYSTEM MEMBRANE PROTEIN CT_069-RELATED"/>
    <property type="match status" value="1"/>
</dbReference>
<keyword evidence="7 10" id="KW-0472">Membrane</keyword>
<organism evidence="11 13">
    <name type="scientific">Saliniramus fredricksonii</name>
    <dbReference type="NCBI Taxonomy" id="1653334"/>
    <lineage>
        <taxon>Bacteria</taxon>
        <taxon>Pseudomonadati</taxon>
        <taxon>Pseudomonadota</taxon>
        <taxon>Alphaproteobacteria</taxon>
        <taxon>Hyphomicrobiales</taxon>
        <taxon>Salinarimonadaceae</taxon>
        <taxon>Saliniramus</taxon>
    </lineage>
</organism>
<comment type="caution">
    <text evidence="11">The sequence shown here is derived from an EMBL/GenBank/DDBJ whole genome shotgun (WGS) entry which is preliminary data.</text>
</comment>
<dbReference type="GO" id="GO:0043190">
    <property type="term" value="C:ATP-binding cassette (ABC) transporter complex"/>
    <property type="evidence" value="ECO:0007669"/>
    <property type="project" value="InterPro"/>
</dbReference>
<evidence type="ECO:0000256" key="8">
    <source>
        <dbReference type="RuleBase" id="RU003943"/>
    </source>
</evidence>
<keyword evidence="5 8" id="KW-0812">Transmembrane</keyword>
<dbReference type="GO" id="GO:0055085">
    <property type="term" value="P:transmembrane transport"/>
    <property type="evidence" value="ECO:0007669"/>
    <property type="project" value="InterPro"/>
</dbReference>
<evidence type="ECO:0000256" key="9">
    <source>
        <dbReference type="SAM" id="MobiDB-lite"/>
    </source>
</evidence>
<dbReference type="CDD" id="cd06550">
    <property type="entry name" value="TM_ABC_iron-siderophores_like"/>
    <property type="match status" value="1"/>
</dbReference>
<accession>A0A0P7YDT1</accession>